<dbReference type="EMBL" id="LIYF01000004">
    <property type="protein sequence ID" value="KZK08441.1"/>
    <property type="molecule type" value="Genomic_DNA"/>
</dbReference>
<dbReference type="PATRIC" id="fig|1359.32.peg.1047"/>
<dbReference type="Proteomes" id="UP000076519">
    <property type="component" value="Unassembled WGS sequence"/>
</dbReference>
<dbReference type="RefSeq" id="WP_063281021.1">
    <property type="nucleotide sequence ID" value="NZ_LIYF01000004.1"/>
</dbReference>
<accession>A0A166KJB3</accession>
<dbReference type="AlphaFoldDB" id="A0A166KJB3"/>
<protein>
    <recommendedName>
        <fullName evidence="3">DUF3800 domain-containing protein</fullName>
    </recommendedName>
</protein>
<evidence type="ECO:0008006" key="3">
    <source>
        <dbReference type="Google" id="ProtNLM"/>
    </source>
</evidence>
<proteinExistence type="predicted"/>
<name>A0A166KJB3_LACLC</name>
<comment type="caution">
    <text evidence="1">The sequence shown here is derived from an EMBL/GenBank/DDBJ whole genome shotgun (WGS) entry which is preliminary data.</text>
</comment>
<gene>
    <name evidence="1" type="ORF">AB996_0131</name>
</gene>
<sequence>MKYVYIYLDDLGLLHKNEWNKYFVYGGYAFLGSEKDNASIKYKALENKIKKSTNYIDGLQIFTLTEKNHKNVLDKVLKDYQKISRCINIGRNIEGMM</sequence>
<organism evidence="1 2">
    <name type="scientific">Lactococcus lactis subsp. cremoris</name>
    <name type="common">Streptococcus cremoris</name>
    <dbReference type="NCBI Taxonomy" id="1359"/>
    <lineage>
        <taxon>Bacteria</taxon>
        <taxon>Bacillati</taxon>
        <taxon>Bacillota</taxon>
        <taxon>Bacilli</taxon>
        <taxon>Lactobacillales</taxon>
        <taxon>Streptococcaceae</taxon>
        <taxon>Lactococcus</taxon>
    </lineage>
</organism>
<evidence type="ECO:0000313" key="2">
    <source>
        <dbReference type="Proteomes" id="UP000076519"/>
    </source>
</evidence>
<evidence type="ECO:0000313" key="1">
    <source>
        <dbReference type="EMBL" id="KZK08441.1"/>
    </source>
</evidence>
<reference evidence="1 2" key="1">
    <citation type="submission" date="2015-08" db="EMBL/GenBank/DDBJ databases">
        <title>Draft Genome Sequences of 11 Lactococcus lactis subspecies cremoris strains.</title>
        <authorList>
            <person name="Wels M."/>
            <person name="Backus L."/>
            <person name="Boekhorst J."/>
            <person name="Dijkstra A."/>
            <person name="Beerthuizen M."/>
            <person name="Siezen R."/>
            <person name="Bachmann H."/>
            <person name="Van Hijum S."/>
        </authorList>
    </citation>
    <scope>NUCLEOTIDE SEQUENCE [LARGE SCALE GENOMIC DNA]</scope>
    <source>
        <strain evidence="1 2">KW10</strain>
    </source>
</reference>